<dbReference type="InterPro" id="IPR012902">
    <property type="entry name" value="N_methyl_site"/>
</dbReference>
<dbReference type="EMBL" id="QSBM01000001">
    <property type="protein sequence ID" value="RGX33070.1"/>
    <property type="molecule type" value="Genomic_DNA"/>
</dbReference>
<dbReference type="Gene3D" id="3.30.1690.20">
    <property type="match status" value="1"/>
</dbReference>
<evidence type="ECO:0000313" key="3">
    <source>
        <dbReference type="EMBL" id="RGX33070.1"/>
    </source>
</evidence>
<dbReference type="Pfam" id="PF07963">
    <property type="entry name" value="N_methyl"/>
    <property type="match status" value="1"/>
</dbReference>
<dbReference type="Pfam" id="PF18223">
    <property type="entry name" value="PilJ_C"/>
    <property type="match status" value="1"/>
</dbReference>
<dbReference type="InterPro" id="IPR045584">
    <property type="entry name" value="Pilin-like"/>
</dbReference>
<evidence type="ECO:0000259" key="2">
    <source>
        <dbReference type="Pfam" id="PF18223"/>
    </source>
</evidence>
<dbReference type="RefSeq" id="WP_117777034.1">
    <property type="nucleotide sequence ID" value="NZ_BAABXR010000001.1"/>
</dbReference>
<proteinExistence type="predicted"/>
<keyword evidence="1" id="KW-1133">Transmembrane helix</keyword>
<feature type="domain" description="Pilin PilJ C-terminal" evidence="2">
    <location>
        <begin position="142"/>
        <end position="220"/>
    </location>
</feature>
<keyword evidence="1" id="KW-0472">Membrane</keyword>
<accession>A0A413FLH3</accession>
<evidence type="ECO:0000256" key="1">
    <source>
        <dbReference type="SAM" id="Phobius"/>
    </source>
</evidence>
<feature type="transmembrane region" description="Helical" evidence="1">
    <location>
        <begin position="12"/>
        <end position="36"/>
    </location>
</feature>
<dbReference type="SUPFAM" id="SSF54523">
    <property type="entry name" value="Pili subunits"/>
    <property type="match status" value="1"/>
</dbReference>
<name>A0A413FLH3_9FIRM</name>
<dbReference type="AlphaFoldDB" id="A0A413FLH3"/>
<organism evidence="3 4">
    <name type="scientific">Enterocloster asparagiformis</name>
    <dbReference type="NCBI Taxonomy" id="333367"/>
    <lineage>
        <taxon>Bacteria</taxon>
        <taxon>Bacillati</taxon>
        <taxon>Bacillota</taxon>
        <taxon>Clostridia</taxon>
        <taxon>Lachnospirales</taxon>
        <taxon>Lachnospiraceae</taxon>
        <taxon>Enterocloster</taxon>
    </lineage>
</organism>
<protein>
    <submittedName>
        <fullName evidence="3">Prepilin-type N-terminal cleavage/methylation domain-containing protein</fullName>
    </submittedName>
</protein>
<dbReference type="Proteomes" id="UP000283880">
    <property type="component" value="Unassembled WGS sequence"/>
</dbReference>
<keyword evidence="1" id="KW-0812">Transmembrane</keyword>
<dbReference type="OrthoDB" id="2085637at2"/>
<gene>
    <name evidence="3" type="ORF">DWV29_02355</name>
</gene>
<dbReference type="InterPro" id="IPR040599">
    <property type="entry name" value="PilJ_C"/>
</dbReference>
<dbReference type="NCBIfam" id="TIGR02532">
    <property type="entry name" value="IV_pilin_GFxxxE"/>
    <property type="match status" value="1"/>
</dbReference>
<evidence type="ECO:0000313" key="4">
    <source>
        <dbReference type="Proteomes" id="UP000283880"/>
    </source>
</evidence>
<comment type="caution">
    <text evidence="3">The sequence shown here is derived from an EMBL/GenBank/DDBJ whole genome shotgun (WGS) entry which is preliminary data.</text>
</comment>
<sequence length="266" mass="29861">MMGHRTIKGSRGFTLAELLIVVAIVAVLVAISVPIFTSRMDRTKATVCEANRKIVLRQILLEQMEDDSFTRDDAEAILEKSDARCPAGGTFSVEWEESFAKVNCDRHGASIGGGEDTDIKVSQTFTEDYRQFTVEFLKKNPTKSNNQIREAFLEKYNGKWPTLTVRGESYSIQPYYQGKDKSRPVEECVWLFARPDASAAAGWSVPYVYNIVDNKWYEATKWDGTPGGAANITYSDVNALDEAVRTATHSNGNLQWIEVTDYKESK</sequence>
<reference evidence="3 4" key="1">
    <citation type="submission" date="2018-08" db="EMBL/GenBank/DDBJ databases">
        <title>A genome reference for cultivated species of the human gut microbiota.</title>
        <authorList>
            <person name="Zou Y."/>
            <person name="Xue W."/>
            <person name="Luo G."/>
        </authorList>
    </citation>
    <scope>NUCLEOTIDE SEQUENCE [LARGE SCALE GENOMIC DNA]</scope>
    <source>
        <strain evidence="3 4">AF04-15</strain>
    </source>
</reference>